<proteinExistence type="predicted"/>
<protein>
    <submittedName>
        <fullName evidence="1">Protein translocase subunit SecY</fullName>
    </submittedName>
</protein>
<dbReference type="AlphaFoldDB" id="A6GCF9"/>
<reference evidence="1 2" key="1">
    <citation type="submission" date="2007-06" db="EMBL/GenBank/DDBJ databases">
        <authorList>
            <person name="Shimkets L."/>
            <person name="Ferriera S."/>
            <person name="Johnson J."/>
            <person name="Kravitz S."/>
            <person name="Beeson K."/>
            <person name="Sutton G."/>
            <person name="Rogers Y.-H."/>
            <person name="Friedman R."/>
            <person name="Frazier M."/>
            <person name="Venter J.C."/>
        </authorList>
    </citation>
    <scope>NUCLEOTIDE SEQUENCE [LARGE SCALE GENOMIC DNA]</scope>
    <source>
        <strain evidence="1 2">SIR-1</strain>
    </source>
</reference>
<comment type="caution">
    <text evidence="1">The sequence shown here is derived from an EMBL/GenBank/DDBJ whole genome shotgun (WGS) entry which is preliminary data.</text>
</comment>
<sequence length="56" mass="6155">MPQQLFRLDSNEGQLVAGPSEEFRRLGVSIRTGQRVLVRRASLDPGRGVILGHARG</sequence>
<keyword evidence="2" id="KW-1185">Reference proteome</keyword>
<gene>
    <name evidence="1" type="primary">secY</name>
    <name evidence="1" type="ORF">PPSIR1_23824</name>
</gene>
<evidence type="ECO:0000313" key="1">
    <source>
        <dbReference type="EMBL" id="EDM76416.1"/>
    </source>
</evidence>
<accession>A6GCF9</accession>
<name>A6GCF9_9BACT</name>
<dbReference type="Proteomes" id="UP000005801">
    <property type="component" value="Unassembled WGS sequence"/>
</dbReference>
<dbReference type="STRING" id="391625.PPSIR1_23824"/>
<dbReference type="EMBL" id="ABCS01000065">
    <property type="protein sequence ID" value="EDM76416.1"/>
    <property type="molecule type" value="Genomic_DNA"/>
</dbReference>
<organism evidence="1 2">
    <name type="scientific">Plesiocystis pacifica SIR-1</name>
    <dbReference type="NCBI Taxonomy" id="391625"/>
    <lineage>
        <taxon>Bacteria</taxon>
        <taxon>Pseudomonadati</taxon>
        <taxon>Myxococcota</taxon>
        <taxon>Polyangia</taxon>
        <taxon>Nannocystales</taxon>
        <taxon>Nannocystaceae</taxon>
        <taxon>Plesiocystis</taxon>
    </lineage>
</organism>
<evidence type="ECO:0000313" key="2">
    <source>
        <dbReference type="Proteomes" id="UP000005801"/>
    </source>
</evidence>